<proteinExistence type="predicted"/>
<organism evidence="2 3">
    <name type="scientific">Laccaria amethystina LaAM-08-1</name>
    <dbReference type="NCBI Taxonomy" id="1095629"/>
    <lineage>
        <taxon>Eukaryota</taxon>
        <taxon>Fungi</taxon>
        <taxon>Dikarya</taxon>
        <taxon>Basidiomycota</taxon>
        <taxon>Agaricomycotina</taxon>
        <taxon>Agaricomycetes</taxon>
        <taxon>Agaricomycetidae</taxon>
        <taxon>Agaricales</taxon>
        <taxon>Agaricineae</taxon>
        <taxon>Hydnangiaceae</taxon>
        <taxon>Laccaria</taxon>
    </lineage>
</organism>
<dbReference type="Proteomes" id="UP000054477">
    <property type="component" value="Unassembled WGS sequence"/>
</dbReference>
<dbReference type="STRING" id="1095629.A0A0C9Y895"/>
<dbReference type="AlphaFoldDB" id="A0A0C9Y895"/>
<dbReference type="InterPro" id="IPR011009">
    <property type="entry name" value="Kinase-like_dom_sf"/>
</dbReference>
<reference evidence="3" key="2">
    <citation type="submission" date="2015-01" db="EMBL/GenBank/DDBJ databases">
        <title>Evolutionary Origins and Diversification of the Mycorrhizal Mutualists.</title>
        <authorList>
            <consortium name="DOE Joint Genome Institute"/>
            <consortium name="Mycorrhizal Genomics Consortium"/>
            <person name="Kohler A."/>
            <person name="Kuo A."/>
            <person name="Nagy L.G."/>
            <person name="Floudas D."/>
            <person name="Copeland A."/>
            <person name="Barry K.W."/>
            <person name="Cichocki N."/>
            <person name="Veneault-Fourrey C."/>
            <person name="LaButti K."/>
            <person name="Lindquist E.A."/>
            <person name="Lipzen A."/>
            <person name="Lundell T."/>
            <person name="Morin E."/>
            <person name="Murat C."/>
            <person name="Riley R."/>
            <person name="Ohm R."/>
            <person name="Sun H."/>
            <person name="Tunlid A."/>
            <person name="Henrissat B."/>
            <person name="Grigoriev I.V."/>
            <person name="Hibbett D.S."/>
            <person name="Martin F."/>
        </authorList>
    </citation>
    <scope>NUCLEOTIDE SEQUENCE [LARGE SCALE GENOMIC DNA]</scope>
    <source>
        <strain evidence="3">LaAM-08-1</strain>
    </source>
</reference>
<sequence>MLNSAFFRVLTASHHNSSVTKKINPTSETKRGTSNNDPLQRFGVSSTPRSVAPDPPPTSSLAQPIYRPSGAWAWIEGLSIRDFSLYSCNCQKNDFETIKMVATSKLTSEQVELLAGRSNIYPSHGQSTRNARVLFQRHVKLALYKKQLKPLQDIVVPNIIGVFTGTRRINVAMEVPHSSFWIESSSDMPNVLKKACVEALEKLHAQGVFHGNIGLSHFLIGGDARVTVVGFHAARALDPNPQVYLGSTTTADLRLELRKLKFKLDYQGAREKERDKFTQYVKRAQRNRKERFKVTRDPSYSPNYEDDPQSDRLDPPVDVRQPIGWLDALEEAPRRYIMPGQSIQDYENAVHDFLSVVYQMETGHLPPTHIPSPSPPSSPGEASGTVVPISTVPCHVSSKRKRAGGPEVASPSSKHLRTLFDSPSRAAGLQLPSLSDVPCANRPLTDLKPPMVLDCSVASNNASTNLPQIKVRDFAYKNFQPLKLNHQSQASTSKGQGLRTPLPRRSSDRHKPSAKYPSPLRKLNHPMASKAPSTGVTDDYSITGAHSLPSDTETTDDRSAGKRRRDEGDQDVPEFSGHSKPKRIRLLIAETPAVNSSLTISTSSEVVAPPPIPLSIPQATTLPTGNSGFVPGSFAAFSDSGHSTLLQEVEEPSGLNKTPLVYRLITWWRDGLLRLIQ</sequence>
<protein>
    <submittedName>
        <fullName evidence="2">Uncharacterized protein</fullName>
    </submittedName>
</protein>
<gene>
    <name evidence="2" type="ORF">K443DRAFT_93457</name>
</gene>
<feature type="region of interest" description="Disordered" evidence="1">
    <location>
        <begin position="365"/>
        <end position="387"/>
    </location>
</feature>
<dbReference type="OrthoDB" id="2687876at2759"/>
<evidence type="ECO:0000313" key="2">
    <source>
        <dbReference type="EMBL" id="KIK04263.1"/>
    </source>
</evidence>
<keyword evidence="3" id="KW-1185">Reference proteome</keyword>
<feature type="compositionally biased region" description="Basic and acidic residues" evidence="1">
    <location>
        <begin position="555"/>
        <end position="567"/>
    </location>
</feature>
<feature type="compositionally biased region" description="Polar residues" evidence="1">
    <location>
        <begin position="18"/>
        <end position="49"/>
    </location>
</feature>
<reference evidence="2 3" key="1">
    <citation type="submission" date="2014-04" db="EMBL/GenBank/DDBJ databases">
        <authorList>
            <consortium name="DOE Joint Genome Institute"/>
            <person name="Kuo A."/>
            <person name="Kohler A."/>
            <person name="Nagy L.G."/>
            <person name="Floudas D."/>
            <person name="Copeland A."/>
            <person name="Barry K.W."/>
            <person name="Cichocki N."/>
            <person name="Veneault-Fourrey C."/>
            <person name="LaButti K."/>
            <person name="Lindquist E.A."/>
            <person name="Lipzen A."/>
            <person name="Lundell T."/>
            <person name="Morin E."/>
            <person name="Murat C."/>
            <person name="Sun H."/>
            <person name="Tunlid A."/>
            <person name="Henrissat B."/>
            <person name="Grigoriev I.V."/>
            <person name="Hibbett D.S."/>
            <person name="Martin F."/>
            <person name="Nordberg H.P."/>
            <person name="Cantor M.N."/>
            <person name="Hua S.X."/>
        </authorList>
    </citation>
    <scope>NUCLEOTIDE SEQUENCE [LARGE SCALE GENOMIC DNA]</scope>
    <source>
        <strain evidence="2 3">LaAM-08-1</strain>
    </source>
</reference>
<accession>A0A0C9Y895</accession>
<feature type="region of interest" description="Disordered" evidence="1">
    <location>
        <begin position="485"/>
        <end position="583"/>
    </location>
</feature>
<feature type="region of interest" description="Disordered" evidence="1">
    <location>
        <begin position="288"/>
        <end position="318"/>
    </location>
</feature>
<dbReference type="SUPFAM" id="SSF56112">
    <property type="entry name" value="Protein kinase-like (PK-like)"/>
    <property type="match status" value="1"/>
</dbReference>
<name>A0A0C9Y895_9AGAR</name>
<dbReference type="EMBL" id="KN838571">
    <property type="protein sequence ID" value="KIK04263.1"/>
    <property type="molecule type" value="Genomic_DNA"/>
</dbReference>
<dbReference type="HOGENOM" id="CLU_405996_0_0_1"/>
<feature type="compositionally biased region" description="Polar residues" evidence="1">
    <location>
        <begin position="485"/>
        <end position="495"/>
    </location>
</feature>
<feature type="compositionally biased region" description="Pro residues" evidence="1">
    <location>
        <begin position="368"/>
        <end position="378"/>
    </location>
</feature>
<evidence type="ECO:0000256" key="1">
    <source>
        <dbReference type="SAM" id="MobiDB-lite"/>
    </source>
</evidence>
<evidence type="ECO:0000313" key="3">
    <source>
        <dbReference type="Proteomes" id="UP000054477"/>
    </source>
</evidence>
<feature type="region of interest" description="Disordered" evidence="1">
    <location>
        <begin position="18"/>
        <end position="63"/>
    </location>
</feature>